<dbReference type="Proteomes" id="UP001500102">
    <property type="component" value="Unassembled WGS sequence"/>
</dbReference>
<gene>
    <name evidence="2" type="ORF">GCM10009825_10560</name>
</gene>
<organism evidence="2 3">
    <name type="scientific">Arthrobacter humicola</name>
    <dbReference type="NCBI Taxonomy" id="409291"/>
    <lineage>
        <taxon>Bacteria</taxon>
        <taxon>Bacillati</taxon>
        <taxon>Actinomycetota</taxon>
        <taxon>Actinomycetes</taxon>
        <taxon>Micrococcales</taxon>
        <taxon>Micrococcaceae</taxon>
        <taxon>Arthrobacter</taxon>
    </lineage>
</organism>
<reference evidence="3" key="1">
    <citation type="journal article" date="2019" name="Int. J. Syst. Evol. Microbiol.">
        <title>The Global Catalogue of Microorganisms (GCM) 10K type strain sequencing project: providing services to taxonomists for standard genome sequencing and annotation.</title>
        <authorList>
            <consortium name="The Broad Institute Genomics Platform"/>
            <consortium name="The Broad Institute Genome Sequencing Center for Infectious Disease"/>
            <person name="Wu L."/>
            <person name="Ma J."/>
        </authorList>
    </citation>
    <scope>NUCLEOTIDE SEQUENCE [LARGE SCALE GENOMIC DNA]</scope>
    <source>
        <strain evidence="3">JCM 15921</strain>
    </source>
</reference>
<evidence type="ECO:0000313" key="2">
    <source>
        <dbReference type="EMBL" id="GAA2129934.1"/>
    </source>
</evidence>
<keyword evidence="3" id="KW-1185">Reference proteome</keyword>
<protein>
    <submittedName>
        <fullName evidence="2">Uncharacterized protein</fullName>
    </submittedName>
</protein>
<sequence>MLTTERSAPLVRQPTTLSGTAAGTDTWASGAASCPDDCHYCSGPETD</sequence>
<name>A0ABP5KB75_9MICC</name>
<proteinExistence type="predicted"/>
<evidence type="ECO:0000256" key="1">
    <source>
        <dbReference type="SAM" id="MobiDB-lite"/>
    </source>
</evidence>
<comment type="caution">
    <text evidence="2">The sequence shown here is derived from an EMBL/GenBank/DDBJ whole genome shotgun (WGS) entry which is preliminary data.</text>
</comment>
<dbReference type="EMBL" id="BAAAQB010000012">
    <property type="protein sequence ID" value="GAA2129934.1"/>
    <property type="molecule type" value="Genomic_DNA"/>
</dbReference>
<evidence type="ECO:0000313" key="3">
    <source>
        <dbReference type="Proteomes" id="UP001500102"/>
    </source>
</evidence>
<dbReference type="RefSeq" id="WP_344362878.1">
    <property type="nucleotide sequence ID" value="NZ_BAAAQB010000012.1"/>
</dbReference>
<feature type="region of interest" description="Disordered" evidence="1">
    <location>
        <begin position="1"/>
        <end position="33"/>
    </location>
</feature>
<accession>A0ABP5KB75</accession>
<feature type="compositionally biased region" description="Polar residues" evidence="1">
    <location>
        <begin position="13"/>
        <end position="27"/>
    </location>
</feature>